<dbReference type="Pfam" id="PF11141">
    <property type="entry name" value="DUF2914"/>
    <property type="match status" value="1"/>
</dbReference>
<feature type="chain" id="PRO_5003170311" description="DUF2914 domain-containing protein" evidence="1">
    <location>
        <begin position="18"/>
        <end position="130"/>
    </location>
</feature>
<keyword evidence="1" id="KW-0732">Signal</keyword>
<reference evidence="3 4" key="1">
    <citation type="journal article" date="2010" name="Stand. Genomic Sci.">
        <title>Complete genome sequence of Ilyobacter polytropus type strain (CuHbu1).</title>
        <authorList>
            <person name="Sikorski J."/>
            <person name="Chertkov O."/>
            <person name="Lapidus A."/>
            <person name="Nolan M."/>
            <person name="Lucas S."/>
            <person name="Del Rio T.G."/>
            <person name="Tice H."/>
            <person name="Cheng J.F."/>
            <person name="Tapia R."/>
            <person name="Han C."/>
            <person name="Goodwin L."/>
            <person name="Pitluck S."/>
            <person name="Liolios K."/>
            <person name="Ivanova N."/>
            <person name="Mavromatis K."/>
            <person name="Mikhailova N."/>
            <person name="Pati A."/>
            <person name="Chen A."/>
            <person name="Palaniappan K."/>
            <person name="Land M."/>
            <person name="Hauser L."/>
            <person name="Chang Y.J."/>
            <person name="Jeffries C.D."/>
            <person name="Brambilla E."/>
            <person name="Yasawong M."/>
            <person name="Rohde M."/>
            <person name="Pukall R."/>
            <person name="Spring S."/>
            <person name="Goker M."/>
            <person name="Woyke T."/>
            <person name="Bristow J."/>
            <person name="Eisen J.A."/>
            <person name="Markowitz V."/>
            <person name="Hugenholtz P."/>
            <person name="Kyrpides N.C."/>
            <person name="Klenk H.P."/>
        </authorList>
    </citation>
    <scope>NUCLEOTIDE SEQUENCE [LARGE SCALE GENOMIC DNA]</scope>
    <source>
        <strain evidence="4">ATCC 51220 / DSM 2926 / LMG 16218 / CuHBu1</strain>
        <plasmid evidence="4">pILYOP01</plasmid>
    </source>
</reference>
<gene>
    <name evidence="3" type="ordered locus">Ilyop_2734</name>
</gene>
<dbReference type="KEGG" id="ipo:Ilyop_2734"/>
<organism evidence="3 4">
    <name type="scientific">Ilyobacter polytropus (strain ATCC 51220 / DSM 2926 / LMG 16218 / CuHBu1)</name>
    <dbReference type="NCBI Taxonomy" id="572544"/>
    <lineage>
        <taxon>Bacteria</taxon>
        <taxon>Fusobacteriati</taxon>
        <taxon>Fusobacteriota</taxon>
        <taxon>Fusobacteriia</taxon>
        <taxon>Fusobacteriales</taxon>
        <taxon>Fusobacteriaceae</taxon>
        <taxon>Ilyobacter</taxon>
    </lineage>
</organism>
<proteinExistence type="predicted"/>
<evidence type="ECO:0000256" key="1">
    <source>
        <dbReference type="SAM" id="SignalP"/>
    </source>
</evidence>
<evidence type="ECO:0000313" key="3">
    <source>
        <dbReference type="EMBL" id="ADO84489.1"/>
    </source>
</evidence>
<accession>E3HCU4</accession>
<protein>
    <recommendedName>
        <fullName evidence="2">DUF2914 domain-containing protein</fullName>
    </recommendedName>
</protein>
<feature type="signal peptide" evidence="1">
    <location>
        <begin position="1"/>
        <end position="17"/>
    </location>
</feature>
<dbReference type="EMBL" id="CP002282">
    <property type="protein sequence ID" value="ADO84489.1"/>
    <property type="molecule type" value="Genomic_DNA"/>
</dbReference>
<name>E3HCU4_ILYPC</name>
<evidence type="ECO:0000313" key="4">
    <source>
        <dbReference type="Proteomes" id="UP000006875"/>
    </source>
</evidence>
<dbReference type="OrthoDB" id="9796654at2"/>
<dbReference type="RefSeq" id="WP_013389142.1">
    <property type="nucleotide sequence ID" value="NC_014633.1"/>
</dbReference>
<sequence length="130" mass="15103">MKKILSLIFFMAVLSLAYGETSYNVSRSVLTDAIVQKEPAPHRNLFYFGERAVFFTELTDIGTDEKKVFHNWYLLKDDGTKEMMASVSLKIKGYRWRTWSSKNLYDKGSWIVDLTDDNGVILESREFTVQ</sequence>
<keyword evidence="4" id="KW-1185">Reference proteome</keyword>
<geneLocation type="plasmid" evidence="3 4">
    <name>pILYOP01</name>
</geneLocation>
<dbReference type="HOGENOM" id="CLU_141686_0_0_0"/>
<feature type="domain" description="DUF2914" evidence="2">
    <location>
        <begin position="66"/>
        <end position="129"/>
    </location>
</feature>
<keyword evidence="3" id="KW-0614">Plasmid</keyword>
<dbReference type="InterPro" id="IPR022606">
    <property type="entry name" value="DUF2914"/>
</dbReference>
<evidence type="ECO:0000259" key="2">
    <source>
        <dbReference type="Pfam" id="PF11141"/>
    </source>
</evidence>
<dbReference type="Proteomes" id="UP000006875">
    <property type="component" value="Plasmid pILYOP01"/>
</dbReference>
<dbReference type="AlphaFoldDB" id="E3HCU4"/>